<accession>A0A7G9GL58</accession>
<dbReference type="AlphaFoldDB" id="A0A7G9GL58"/>
<evidence type="ECO:0000313" key="2">
    <source>
        <dbReference type="Proteomes" id="UP000515856"/>
    </source>
</evidence>
<dbReference type="RefSeq" id="WP_117452443.1">
    <property type="nucleotide sequence ID" value="NZ_CP060636.1"/>
</dbReference>
<gene>
    <name evidence="1" type="ORF">H9Q80_14980</name>
</gene>
<name>A0A7G9GL58_9FIRM</name>
<dbReference type="EMBL" id="CP060636">
    <property type="protein sequence ID" value="QNM11540.1"/>
    <property type="molecule type" value="Genomic_DNA"/>
</dbReference>
<dbReference type="Proteomes" id="UP000515856">
    <property type="component" value="Chromosome"/>
</dbReference>
<protein>
    <submittedName>
        <fullName evidence="1">Uncharacterized protein</fullName>
    </submittedName>
</protein>
<reference evidence="1 2" key="1">
    <citation type="submission" date="2020-08" db="EMBL/GenBank/DDBJ databases">
        <authorList>
            <person name="Liu C."/>
            <person name="Sun Q."/>
        </authorList>
    </citation>
    <scope>NUCLEOTIDE SEQUENCE [LARGE SCALE GENOMIC DNA]</scope>
    <source>
        <strain evidence="1 2">NSJ-61</strain>
    </source>
</reference>
<dbReference type="KEGG" id="ehn:H9Q80_14980"/>
<sequence length="253" mass="29258">MEFIKRNLFFVILCVVFLSIALGLGGYKVYTILANQEVFQIEHKDPDTGEEPAEKEVTEFTYFSGEYERNSGEIFFNWTLNKADSTVDSIFLYYVDPMDNKESELLDVSDYSSYRINASIYQILPGSNTFKIKAVLSNGKTLEKTTTVKLPLVLDVTQTIKDVKPGEAKLTLSYKYGKNNEVKEPRILIYSDITMNYKVTKTDTRVNDKYVIVTQEYTFTWDQSQTITPFTIRWYFADIELNKDFTADFSKSE</sequence>
<proteinExistence type="predicted"/>
<keyword evidence="2" id="KW-1185">Reference proteome</keyword>
<organism evidence="1 2">
    <name type="scientific">[Eubacterium] hominis</name>
    <dbReference type="NCBI Taxonomy" id="2764325"/>
    <lineage>
        <taxon>Bacteria</taxon>
        <taxon>Bacillati</taxon>
        <taxon>Bacillota</taxon>
        <taxon>Erysipelotrichia</taxon>
        <taxon>Erysipelotrichales</taxon>
        <taxon>Erysipelotrichaceae</taxon>
        <taxon>Amedibacillus</taxon>
    </lineage>
</organism>
<evidence type="ECO:0000313" key="1">
    <source>
        <dbReference type="EMBL" id="QNM11540.1"/>
    </source>
</evidence>